<comment type="similarity">
    <text evidence="21">Belongs to the CFAP43 family.</text>
</comment>
<dbReference type="PANTHER" id="PTHR14885:SF1">
    <property type="entry name" value="CILIA- AND FLAGELLA-ASSOCIATED PROTEIN 43"/>
    <property type="match status" value="1"/>
</dbReference>
<keyword evidence="26" id="KW-1015">Disulfide bond</keyword>
<dbReference type="GO" id="GO:0045211">
    <property type="term" value="C:postsynaptic membrane"/>
    <property type="evidence" value="ECO:0007669"/>
    <property type="project" value="UniProtKB-SubCell"/>
</dbReference>
<dbReference type="GO" id="GO:0015276">
    <property type="term" value="F:ligand-gated monoatomic ion channel activity"/>
    <property type="evidence" value="ECO:0007669"/>
    <property type="project" value="InterPro"/>
</dbReference>
<keyword evidence="8" id="KW-0677">Repeat</keyword>
<dbReference type="InterPro" id="IPR002052">
    <property type="entry name" value="DNA_methylase_N6_adenine_CS"/>
</dbReference>
<evidence type="ECO:0000256" key="24">
    <source>
        <dbReference type="PIRSR" id="PIRSR601508-1"/>
    </source>
</evidence>
<evidence type="ECO:0000256" key="10">
    <source>
        <dbReference type="ARBA" id="ARBA00023018"/>
    </source>
</evidence>
<evidence type="ECO:0000313" key="31">
    <source>
        <dbReference type="EMBL" id="KAK4881574.1"/>
    </source>
</evidence>
<dbReference type="InterPro" id="IPR001508">
    <property type="entry name" value="Iono_Glu_rcpt_met"/>
</dbReference>
<dbReference type="SMART" id="SM00079">
    <property type="entry name" value="PBPe"/>
    <property type="match status" value="1"/>
</dbReference>
<dbReference type="Gene3D" id="2.130.10.10">
    <property type="entry name" value="YVTN repeat-like/Quinoprotein amine dehydrogenase"/>
    <property type="match status" value="2"/>
</dbReference>
<keyword evidence="10" id="KW-0770">Synapse</keyword>
<dbReference type="FunFam" id="3.40.50.2300:FF:000106">
    <property type="entry name" value="Glutamate receptor ionotropic, kainate"/>
    <property type="match status" value="1"/>
</dbReference>
<evidence type="ECO:0000256" key="18">
    <source>
        <dbReference type="ARBA" id="ARBA00023273"/>
    </source>
</evidence>
<dbReference type="SUPFAM" id="SSF50978">
    <property type="entry name" value="WD40 repeat-like"/>
    <property type="match status" value="1"/>
</dbReference>
<dbReference type="Gene3D" id="1.10.287.70">
    <property type="match status" value="1"/>
</dbReference>
<dbReference type="Proteomes" id="UP001353858">
    <property type="component" value="Unassembled WGS sequence"/>
</dbReference>
<dbReference type="GO" id="GO:0003676">
    <property type="term" value="F:nucleic acid binding"/>
    <property type="evidence" value="ECO:0007669"/>
    <property type="project" value="InterPro"/>
</dbReference>
<evidence type="ECO:0000256" key="9">
    <source>
        <dbReference type="ARBA" id="ARBA00022989"/>
    </source>
</evidence>
<evidence type="ECO:0000256" key="4">
    <source>
        <dbReference type="ARBA" id="ARBA00022448"/>
    </source>
</evidence>
<evidence type="ECO:0000256" key="11">
    <source>
        <dbReference type="ARBA" id="ARBA00023054"/>
    </source>
</evidence>
<feature type="binding site" evidence="24">
    <location>
        <position position="517"/>
    </location>
    <ligand>
        <name>L-glutamate</name>
        <dbReference type="ChEBI" id="CHEBI:29985"/>
    </ligand>
</feature>
<keyword evidence="5" id="KW-0963">Cytoplasm</keyword>
<evidence type="ECO:0000256" key="25">
    <source>
        <dbReference type="PIRSR" id="PIRSR601508-2"/>
    </source>
</evidence>
<feature type="domain" description="Ionotropic glutamate receptor L-glutamate and glycine-binding" evidence="30">
    <location>
        <begin position="441"/>
        <end position="506"/>
    </location>
</feature>
<dbReference type="EMBL" id="JARPUR010000002">
    <property type="protein sequence ID" value="KAK4881574.1"/>
    <property type="molecule type" value="Genomic_DNA"/>
</dbReference>
<keyword evidence="20" id="KW-0407">Ion channel</keyword>
<comment type="subcellular location">
    <subcellularLocation>
        <location evidence="2">Cytoplasm</location>
        <location evidence="2">Cytoskeleton</location>
        <location evidence="2">Cilium axoneme</location>
    </subcellularLocation>
    <subcellularLocation>
        <location evidence="1">Membrane</location>
        <topology evidence="1">Multi-pass membrane protein</topology>
    </subcellularLocation>
    <subcellularLocation>
        <location evidence="23">Postsynaptic cell membrane</location>
    </subcellularLocation>
</comment>
<reference evidence="32" key="1">
    <citation type="submission" date="2023-01" db="EMBL/GenBank/DDBJ databases">
        <title>Key to firefly adult light organ development and bioluminescence: homeobox transcription factors regulate luciferase expression and transportation to peroxisome.</title>
        <authorList>
            <person name="Fu X."/>
        </authorList>
    </citation>
    <scope>NUCLEOTIDE SEQUENCE [LARGE SCALE GENOMIC DNA]</scope>
</reference>
<evidence type="ECO:0000256" key="1">
    <source>
        <dbReference type="ARBA" id="ARBA00004141"/>
    </source>
</evidence>
<organism evidence="31 32">
    <name type="scientific">Aquatica leii</name>
    <dbReference type="NCBI Taxonomy" id="1421715"/>
    <lineage>
        <taxon>Eukaryota</taxon>
        <taxon>Metazoa</taxon>
        <taxon>Ecdysozoa</taxon>
        <taxon>Arthropoda</taxon>
        <taxon>Hexapoda</taxon>
        <taxon>Insecta</taxon>
        <taxon>Pterygota</taxon>
        <taxon>Neoptera</taxon>
        <taxon>Endopterygota</taxon>
        <taxon>Coleoptera</taxon>
        <taxon>Polyphaga</taxon>
        <taxon>Elateriformia</taxon>
        <taxon>Elateroidea</taxon>
        <taxon>Lampyridae</taxon>
        <taxon>Luciolinae</taxon>
        <taxon>Aquatica</taxon>
    </lineage>
</organism>
<keyword evidence="15" id="KW-0325">Glycoprotein</keyword>
<evidence type="ECO:0000256" key="15">
    <source>
        <dbReference type="ARBA" id="ARBA00023180"/>
    </source>
</evidence>
<feature type="binding site" evidence="24">
    <location>
        <position position="522"/>
    </location>
    <ligand>
        <name>L-glutamate</name>
        <dbReference type="ChEBI" id="CHEBI:29985"/>
    </ligand>
</feature>
<dbReference type="PANTHER" id="PTHR14885">
    <property type="entry name" value="CILIA- AND FLAGELLA-ASSOCIATED PROTEIN 43-RELATED"/>
    <property type="match status" value="1"/>
</dbReference>
<feature type="transmembrane region" description="Helical" evidence="28">
    <location>
        <begin position="638"/>
        <end position="658"/>
    </location>
</feature>
<evidence type="ECO:0000256" key="21">
    <source>
        <dbReference type="ARBA" id="ARBA00023605"/>
    </source>
</evidence>
<evidence type="ECO:0000259" key="30">
    <source>
        <dbReference type="SMART" id="SM00918"/>
    </source>
</evidence>
<keyword evidence="32" id="KW-1185">Reference proteome</keyword>
<evidence type="ECO:0000256" key="8">
    <source>
        <dbReference type="ARBA" id="ARBA00022737"/>
    </source>
</evidence>
<feature type="binding site" evidence="24">
    <location>
        <position position="692"/>
    </location>
    <ligand>
        <name>L-glutamate</name>
        <dbReference type="ChEBI" id="CHEBI:29985"/>
    </ligand>
</feature>
<keyword evidence="13 28" id="KW-0472">Membrane</keyword>
<keyword evidence="4" id="KW-0813">Transport</keyword>
<evidence type="ECO:0000256" key="13">
    <source>
        <dbReference type="ARBA" id="ARBA00023136"/>
    </source>
</evidence>
<dbReference type="Gene3D" id="3.40.190.10">
    <property type="entry name" value="Periplasmic binding protein-like II"/>
    <property type="match status" value="1"/>
</dbReference>
<evidence type="ECO:0000259" key="29">
    <source>
        <dbReference type="SMART" id="SM00079"/>
    </source>
</evidence>
<dbReference type="Pfam" id="PF10613">
    <property type="entry name" value="Lig_chan-Glu_bd"/>
    <property type="match status" value="1"/>
</dbReference>
<dbReference type="CDD" id="cd06382">
    <property type="entry name" value="PBP1_iGluR_Kainate"/>
    <property type="match status" value="1"/>
</dbReference>
<dbReference type="Pfam" id="PF00060">
    <property type="entry name" value="Lig_chan"/>
    <property type="match status" value="1"/>
</dbReference>
<gene>
    <name evidence="31" type="ORF">RN001_004893</name>
</gene>
<keyword evidence="14" id="KW-0675">Receptor</keyword>
<dbReference type="PROSITE" id="PS00092">
    <property type="entry name" value="N6_MTASE"/>
    <property type="match status" value="1"/>
</dbReference>
<dbReference type="FunFam" id="3.40.190.10:FF:000178">
    <property type="entry name" value="Glutamate receptor subunit"/>
    <property type="match status" value="1"/>
</dbReference>
<evidence type="ECO:0000256" key="27">
    <source>
        <dbReference type="SAM" id="Coils"/>
    </source>
</evidence>
<evidence type="ECO:0000256" key="5">
    <source>
        <dbReference type="ARBA" id="ARBA00022490"/>
    </source>
</evidence>
<evidence type="ECO:0000256" key="19">
    <source>
        <dbReference type="ARBA" id="ARBA00023286"/>
    </source>
</evidence>
<evidence type="ECO:0000256" key="3">
    <source>
        <dbReference type="ARBA" id="ARBA00008685"/>
    </source>
</evidence>
<evidence type="ECO:0000256" key="16">
    <source>
        <dbReference type="ARBA" id="ARBA00023212"/>
    </source>
</evidence>
<dbReference type="Gene3D" id="3.40.50.2300">
    <property type="match status" value="2"/>
</dbReference>
<evidence type="ECO:0000256" key="20">
    <source>
        <dbReference type="ARBA" id="ARBA00023303"/>
    </source>
</evidence>
<dbReference type="GO" id="GO:0038023">
    <property type="term" value="F:signaling receptor activity"/>
    <property type="evidence" value="ECO:0007669"/>
    <property type="project" value="InterPro"/>
</dbReference>
<comment type="similarity">
    <text evidence="3">Belongs to the glutamate-gated ion channel (TC 1.A.10.1) family.</text>
</comment>
<dbReference type="SUPFAM" id="SSF53850">
    <property type="entry name" value="Periplasmic binding protein-like II"/>
    <property type="match status" value="1"/>
</dbReference>
<dbReference type="GO" id="GO:0060271">
    <property type="term" value="P:cilium assembly"/>
    <property type="evidence" value="ECO:0007669"/>
    <property type="project" value="TreeGrafter"/>
</dbReference>
<keyword evidence="7 28" id="KW-0812">Transmembrane</keyword>
<feature type="coiled-coil region" evidence="27">
    <location>
        <begin position="2184"/>
        <end position="2211"/>
    </location>
</feature>
<evidence type="ECO:0000313" key="32">
    <source>
        <dbReference type="Proteomes" id="UP001353858"/>
    </source>
</evidence>
<keyword evidence="6" id="KW-0853">WD repeat</keyword>
<evidence type="ECO:0000256" key="12">
    <source>
        <dbReference type="ARBA" id="ARBA00023065"/>
    </source>
</evidence>
<feature type="domain" description="Ionotropic glutamate receptor C-terminal" evidence="29">
    <location>
        <begin position="431"/>
        <end position="802"/>
    </location>
</feature>
<feature type="coiled-coil region" evidence="27">
    <location>
        <begin position="2244"/>
        <end position="2278"/>
    </location>
</feature>
<name>A0AAN7PBY7_9COLE</name>
<keyword evidence="9 28" id="KW-1133">Transmembrane helix</keyword>
<dbReference type="InterPro" id="IPR036322">
    <property type="entry name" value="WD40_repeat_dom_sf"/>
</dbReference>
<dbReference type="InterPro" id="IPR028082">
    <property type="entry name" value="Peripla_BP_I"/>
</dbReference>
<dbReference type="GO" id="GO:0003341">
    <property type="term" value="P:cilium movement"/>
    <property type="evidence" value="ECO:0007669"/>
    <property type="project" value="UniProtKB-ARBA"/>
</dbReference>
<keyword evidence="12" id="KW-0406">Ion transport</keyword>
<evidence type="ECO:0000256" key="2">
    <source>
        <dbReference type="ARBA" id="ARBA00004430"/>
    </source>
</evidence>
<protein>
    <recommendedName>
        <fullName evidence="22">Cilia- and flagella-associated protein 43</fullName>
    </recommendedName>
</protein>
<dbReference type="Pfam" id="PF25828">
    <property type="entry name" value="CC_Cfap43"/>
    <property type="match status" value="1"/>
</dbReference>
<dbReference type="InterPro" id="IPR001320">
    <property type="entry name" value="Iontro_rcpt_C"/>
</dbReference>
<evidence type="ECO:0000256" key="28">
    <source>
        <dbReference type="SAM" id="Phobius"/>
    </source>
</evidence>
<dbReference type="GO" id="GO:0005930">
    <property type="term" value="C:axoneme"/>
    <property type="evidence" value="ECO:0007669"/>
    <property type="project" value="UniProtKB-SubCell"/>
</dbReference>
<evidence type="ECO:0000256" key="7">
    <source>
        <dbReference type="ARBA" id="ARBA00022692"/>
    </source>
</evidence>
<feature type="transmembrane region" description="Helical" evidence="28">
    <location>
        <begin position="562"/>
        <end position="581"/>
    </location>
</feature>
<evidence type="ECO:0000256" key="6">
    <source>
        <dbReference type="ARBA" id="ARBA00022574"/>
    </source>
</evidence>
<dbReference type="PRINTS" id="PR00177">
    <property type="entry name" value="NMDARECEPTOR"/>
</dbReference>
<dbReference type="SUPFAM" id="SSF53822">
    <property type="entry name" value="Periplasmic binding protein-like I"/>
    <property type="match status" value="1"/>
</dbReference>
<feature type="site" description="Interaction with the cone snail toxin Con-ikot-ikot" evidence="25">
    <location>
        <position position="785"/>
    </location>
</feature>
<feature type="site" description="Interaction with the cone snail toxin Con-ikot-ikot" evidence="25">
    <location>
        <position position="697"/>
    </location>
</feature>
<feature type="binding site" evidence="24">
    <location>
        <position position="739"/>
    </location>
    <ligand>
        <name>L-glutamate</name>
        <dbReference type="ChEBI" id="CHEBI:29985"/>
    </ligand>
</feature>
<evidence type="ECO:0000256" key="26">
    <source>
        <dbReference type="PIRSR" id="PIRSR601508-3"/>
    </source>
</evidence>
<keyword evidence="18" id="KW-0966">Cell projection</keyword>
<dbReference type="SMART" id="SM00918">
    <property type="entry name" value="Lig_chan-Glu_bd"/>
    <property type="match status" value="1"/>
</dbReference>
<dbReference type="GO" id="GO:0008168">
    <property type="term" value="F:methyltransferase activity"/>
    <property type="evidence" value="ECO:0007669"/>
    <property type="project" value="InterPro"/>
</dbReference>
<dbReference type="InterPro" id="IPR019594">
    <property type="entry name" value="Glu/Gly-bd"/>
</dbReference>
<keyword evidence="19" id="KW-1071">Ligand-gated ion channel</keyword>
<keyword evidence="16" id="KW-0206">Cytoskeleton</keyword>
<evidence type="ECO:0000256" key="22">
    <source>
        <dbReference type="ARBA" id="ARBA00023662"/>
    </source>
</evidence>
<dbReference type="InterPro" id="IPR001828">
    <property type="entry name" value="ANF_lig-bd_rcpt"/>
</dbReference>
<keyword evidence="11 27" id="KW-0175">Coiled coil</keyword>
<feature type="coiled-coil region" evidence="27">
    <location>
        <begin position="1923"/>
        <end position="1954"/>
    </location>
</feature>
<accession>A0AAN7PBY7</accession>
<sequence length="2353" mass="269036">MKEFLIGILVFTVISSNFSHKLEVPIGGIFEGLNENEEIAFRVAIDIVNKNENLPYTLVPIIGRIEPDDVIDAKHGFTIDVTWDRPFSALEIGCSILSKGVVGIFNALSEDNSNTVQSLCDEKEIPVIQTIFDTEHERDCCSINLYPHAPILAKAFADVVKRWNWDSFTIIYEDQASLAKVTEMLKIYNTTGHTVVLRQLYTSGNGDFRKALKDIWRSGQKNIVLDCSTENLNEVLKQAQQVGLMTHEYNYIIINLDMHTIDLGPYQYGETNITGLRLVNPLNPLVIEVAEAILQKRTLMKLHVESFDPFVNAWQLQIKTALMVDAVMLFSQALHNIGQFNAMPLLCNSSDNWIHGETAFNFMKTENRNGLTGFIQFDNLGVRSDFDLDLIELKEGGITNIGNWNSRDGLNISRIIPEIEETDKDSLQNKSFIVIIALTPPYAMLKESKIKLTGNDRFEGFGIDLISELANLEGFNYTFIVRLDKQNGDINNATGRWTGLIGDVIDGVADLAITDLTVNRKRQSAVDFTSPFMDLGIQILYAQPTPAPPSFFTFASPFAVEVWLLLGGAYFGVSLALFVMARLCHSEWTNPYPCIEEPEYLINQFSLRNSLWFTLGGLMQQGADIAPIGLSTRLLTGFWWFFTLIMVSSYTANLAAFLTTEVKELPFTTVEELVKRADKLGITYGAKKGGATYAFFKGSDNDLYKDIGNYMDSHPEVMVKENEDGEALVEKGNYAFFMESTSISYAISGSCNLASVGNKLDEKNYAIAMRQDSTYRGRLSAAVLKLKETGKIDELQRKWWLEKRKKPECEESDEIPGAPPLNLKHVGGIFWVSVGGSVLAFFLVFTELGLHTLKKYGRDRQSCAEEFKDEIKHYFSFKDKDSMEDYLQLVFTENDFLITLNDDPSYVLIVWNWRNGTKIHSVNSNIYGTFQTLRCSLSNPIFLAQMQTGCNVLNLWDVNMCGRVCIIDPHRVSYPDDCGVFTDSLWTYEGGLLVLDINEPNYSLSKIIEWDNSGNVVPTFCWYKGGIAIAGPDGIIKHFKKTGTWVCVWTVTPPMPFSRLISNSKETLVGKSTHGDILYYSLTNEKFNYVVENEGKINDVCIIYPTGQYFVTLQHNHEVASWSVETGERQDVIELTGKAISIKENPDYPYVGVGYSHGVLELLSLYDPKHITSMTTFNLSKNPLNSIYFTEFSKLIIAADTISGEFFILEGIPGTKINILYRLESNRQICDYVLVASRTCLRLFVIYVTSKYYIAGDKIARYCVIKGKPDADCKVYDLESQSQMYTKIYATKKPNRDRCFYVTPITTKKIHELSTKRADPVARLTDTIDTEHQMKKIQLHFDQHHIISFAYDGLVIIRNLDFVKQAVIMPHYRNSGGIIKAYVDPHGKYVISLGRDNTLVCNSLTNVEIDETKEKDLSDLLESERFQILFTQPTYGLAPTGELEGKTWAEVDQINREIRERIQCAQERHDILLEFVTIRHLIKQLLTKNLEGPDNEKLDIQCFNLDTALKEEKTLKSQEECKRTKQYLEALIVAQDQVSNWIKDFCWNPMKVQGQDTSAILENWVVENYALHKQDSSVSETRLNLITELRNLETQMAKKDSLEPWIPKTKSEINLLLEKKPQLGKDETGPNLLEVLEAEENVETEARDVDTETAFLGSVSHNFVKLSPCHYTQFQVQSFLQTDIARQLNLVKMKKVKEHFNVIFKDITNQKVREMTLIEDRNARLRHIISELNYFSTDKLDIIITNPPWLSSENPDSILTVQDNEIGTTPYISPSEQAILDAKAAEAERIRLLLLADDFRERALVAMMNGVLEVRWEDELRKEVPLPRCMTDKTPEEYNEDDIRATREYEEAVKFLHSERERYKKLLEVEYGKIGNNIRDGIKKFNKKLEDTFLTKLLAESSIKQESLKMSRQALTNHNRILLNKAELDMVSALKQNEETINKLNTTISMLQNAAHGMRINLDTLLAREKALEKMFKKEFADASSVVQEQTIKLYKKRPKANVRNITTVALTLETAKALITQEKSILLTTECFDYLKSVDAIDLYVNVPPAVDENYFAIVCKHRRLKIEIELKIRAVQIEIQEGEYTMSLFEKYLNQEKDLGQKLQINLEQIRNTRLHLCHNIEIQLVLKQGIVEIPQAGSINDFNDAIMINRSDVETINRIIIKGGKKKIKAMKDAMNFRRNIIAMEWEHRRLQMQIQDLQTNYQEVNAIQVTKDIQNYLKFKAKGFPLDRGTSFEDEIEMQKATFEKIIQEKKDKVKELQDNINTLKKKNHSLDKQITAINVDVCEFQLDRDTEMEQRKKDIIKIRMKILVRRANLIKEIQKNHSDILMLQTELELLRLKTFPTLTYALLP</sequence>
<feature type="disulfide bond" evidence="26">
    <location>
        <begin position="751"/>
        <end position="809"/>
    </location>
</feature>
<dbReference type="GO" id="GO:0032259">
    <property type="term" value="P:methylation"/>
    <property type="evidence" value="ECO:0007669"/>
    <property type="project" value="InterPro"/>
</dbReference>
<comment type="caution">
    <text evidence="31">The sequence shown here is derived from an EMBL/GenBank/DDBJ whole genome shotgun (WGS) entry which is preliminary data.</text>
</comment>
<evidence type="ECO:0000256" key="14">
    <source>
        <dbReference type="ARBA" id="ARBA00023170"/>
    </source>
</evidence>
<dbReference type="Pfam" id="PF01094">
    <property type="entry name" value="ANF_receptor"/>
    <property type="match status" value="1"/>
</dbReference>
<keyword evidence="17" id="KW-0628">Postsynaptic cell membrane</keyword>
<dbReference type="InterPro" id="IPR015943">
    <property type="entry name" value="WD40/YVTN_repeat-like_dom_sf"/>
</dbReference>
<evidence type="ECO:0000256" key="17">
    <source>
        <dbReference type="ARBA" id="ARBA00023257"/>
    </source>
</evidence>
<proteinExistence type="inferred from homology"/>
<evidence type="ECO:0000256" key="23">
    <source>
        <dbReference type="ARBA" id="ARBA00034100"/>
    </source>
</evidence>
<dbReference type="FunFam" id="1.10.287.70:FF:000105">
    <property type="entry name" value="Eye-enriched kainate receptor, isoform A"/>
    <property type="match status" value="1"/>
</dbReference>